<evidence type="ECO:0000313" key="4">
    <source>
        <dbReference type="Proteomes" id="UP000027138"/>
    </source>
</evidence>
<reference evidence="3 4" key="1">
    <citation type="journal article" date="2014" name="PLoS ONE">
        <title>Global Analysis of Gene Expression Profiles in Physic Nut (Jatropha curcas L.) Seedlings Exposed to Salt Stress.</title>
        <authorList>
            <person name="Zhang L."/>
            <person name="Zhang C."/>
            <person name="Wu P."/>
            <person name="Chen Y."/>
            <person name="Li M."/>
            <person name="Jiang H."/>
            <person name="Wu G."/>
        </authorList>
    </citation>
    <scope>NUCLEOTIDE SEQUENCE [LARGE SCALE GENOMIC DNA]</scope>
    <source>
        <strain evidence="4">cv. GZQX0401</strain>
        <tissue evidence="3">Young leaves</tissue>
    </source>
</reference>
<protein>
    <recommendedName>
        <fullName evidence="2">DUF3741 domain-containing protein</fullName>
    </recommendedName>
</protein>
<dbReference type="Proteomes" id="UP000027138">
    <property type="component" value="Unassembled WGS sequence"/>
</dbReference>
<dbReference type="KEGG" id="jcu:105646581"/>
<feature type="region of interest" description="Disordered" evidence="1">
    <location>
        <begin position="168"/>
        <end position="251"/>
    </location>
</feature>
<dbReference type="Pfam" id="PF14383">
    <property type="entry name" value="VARLMGL"/>
    <property type="match status" value="1"/>
</dbReference>
<dbReference type="STRING" id="180498.A0A067JNP9"/>
<dbReference type="PANTHER" id="PTHR35499">
    <property type="entry name" value="OS05G0128300 PROTEIN"/>
    <property type="match status" value="1"/>
</dbReference>
<gene>
    <name evidence="3" type="ORF">JCGZ_25002</name>
</gene>
<evidence type="ECO:0000259" key="2">
    <source>
        <dbReference type="Pfam" id="PF14383"/>
    </source>
</evidence>
<organism evidence="3 4">
    <name type="scientific">Jatropha curcas</name>
    <name type="common">Barbados nut</name>
    <dbReference type="NCBI Taxonomy" id="180498"/>
    <lineage>
        <taxon>Eukaryota</taxon>
        <taxon>Viridiplantae</taxon>
        <taxon>Streptophyta</taxon>
        <taxon>Embryophyta</taxon>
        <taxon>Tracheophyta</taxon>
        <taxon>Spermatophyta</taxon>
        <taxon>Magnoliopsida</taxon>
        <taxon>eudicotyledons</taxon>
        <taxon>Gunneridae</taxon>
        <taxon>Pentapetalae</taxon>
        <taxon>rosids</taxon>
        <taxon>fabids</taxon>
        <taxon>Malpighiales</taxon>
        <taxon>Euphorbiaceae</taxon>
        <taxon>Crotonoideae</taxon>
        <taxon>Jatropheae</taxon>
        <taxon>Jatropha</taxon>
    </lineage>
</organism>
<sequence>MPSSNSRTATPSGCFSSIARLLLCKGSLQTHPSDQITDHVHNTATEFKNLNEASKHDQVNFKVKVEASAAAATPGPGVVARLMGLDSLPDTNRIPTNGNTVTRSRSVNFMDYLFEFDLSQAHHRRVKTSLSFRDVPTLQNQKNNDFFLLYLDNIEKTKKTRPNKFRKAEVGLEESNKKEEKGAVDVRKEKKNQRNNNLKISKLKDEPRKQVMHDNKQFSRPGSCKGGQVSSGFVSPKKVKDRRVPKGKSKCAVKPINQKEVLVESKLMKKIKKQRAMKDLQCYSECSSDDSSPVSVLDLDEFPIYDDQTSLSPDCTIGHQNSNPEKKFPPKATDFEYCFSHPARLLNTCDNATKYYTEVVRELCKLTEEDMKESKWVSENVLQLESFEEMCLDFGQQILDVLVKQLVEELVGFHN</sequence>
<accession>A0A067JNP9</accession>
<dbReference type="EMBL" id="KK915111">
    <property type="protein sequence ID" value="KDP24438.1"/>
    <property type="molecule type" value="Genomic_DNA"/>
</dbReference>
<evidence type="ECO:0000256" key="1">
    <source>
        <dbReference type="SAM" id="MobiDB-lite"/>
    </source>
</evidence>
<feature type="compositionally biased region" description="Basic residues" evidence="1">
    <location>
        <begin position="237"/>
        <end position="251"/>
    </location>
</feature>
<feature type="domain" description="DUF3741" evidence="2">
    <location>
        <begin position="76"/>
        <end position="93"/>
    </location>
</feature>
<dbReference type="OrthoDB" id="1670627at2759"/>
<keyword evidence="4" id="KW-1185">Reference proteome</keyword>
<name>A0A067JNP9_JATCU</name>
<feature type="compositionally biased region" description="Basic and acidic residues" evidence="1">
    <location>
        <begin position="202"/>
        <end position="217"/>
    </location>
</feature>
<dbReference type="AlphaFoldDB" id="A0A067JNP9"/>
<feature type="compositionally biased region" description="Basic and acidic residues" evidence="1">
    <location>
        <begin position="168"/>
        <end position="188"/>
    </location>
</feature>
<dbReference type="PANTHER" id="PTHR35499:SF4">
    <property type="entry name" value="ALC-INTERACTING PROTEIN 1"/>
    <property type="match status" value="1"/>
</dbReference>
<evidence type="ECO:0000313" key="3">
    <source>
        <dbReference type="EMBL" id="KDP24438.1"/>
    </source>
</evidence>
<proteinExistence type="predicted"/>
<dbReference type="InterPro" id="IPR032795">
    <property type="entry name" value="DUF3741-assoc"/>
</dbReference>